<dbReference type="Proteomes" id="UP000248116">
    <property type="component" value="Unassembled WGS sequence"/>
</dbReference>
<feature type="transmembrane region" description="Helical" evidence="1">
    <location>
        <begin position="6"/>
        <end position="27"/>
    </location>
</feature>
<name>A0A318QAX4_9PROT</name>
<organism evidence="4 5">
    <name type="scientific">Novacetimonas pomaceti</name>
    <dbReference type="NCBI Taxonomy" id="2021998"/>
    <lineage>
        <taxon>Bacteria</taxon>
        <taxon>Pseudomonadati</taxon>
        <taxon>Pseudomonadota</taxon>
        <taxon>Alphaproteobacteria</taxon>
        <taxon>Acetobacterales</taxon>
        <taxon>Acetobacteraceae</taxon>
        <taxon>Novacetimonas</taxon>
    </lineage>
</organism>
<dbReference type="Pfam" id="PF26604">
    <property type="entry name" value="CBU_0592"/>
    <property type="match status" value="1"/>
</dbReference>
<feature type="domain" description="CBU-0592-like" evidence="2">
    <location>
        <begin position="10"/>
        <end position="85"/>
    </location>
</feature>
<protein>
    <recommendedName>
        <fullName evidence="2">CBU-0592-like domain-containing protein</fullName>
    </recommendedName>
</protein>
<keyword evidence="1" id="KW-1133">Transmembrane helix</keyword>
<keyword evidence="1" id="KW-0472">Membrane</keyword>
<proteinExistence type="predicted"/>
<dbReference type="Proteomes" id="UP000247609">
    <property type="component" value="Unassembled WGS sequence"/>
</dbReference>
<gene>
    <name evidence="3" type="ORF">C3920_11545</name>
    <name evidence="4" type="ORF">CFR71_11985</name>
</gene>
<evidence type="ECO:0000256" key="1">
    <source>
        <dbReference type="SAM" id="Phobius"/>
    </source>
</evidence>
<dbReference type="EMBL" id="NOXG01000017">
    <property type="protein sequence ID" value="PYD74974.1"/>
    <property type="molecule type" value="Genomic_DNA"/>
</dbReference>
<feature type="transmembrane region" description="Helical" evidence="1">
    <location>
        <begin position="67"/>
        <end position="83"/>
    </location>
</feature>
<sequence length="91" mass="9677">MASGALDIAADVAGFAGSVLIVVQYYLSLRGRIDTSGVGYPLGNLCGSLLVLVSLCVHFNLPSLCIEVFWSSVSLYGVITALWRRSRRAGL</sequence>
<keyword evidence="6" id="KW-1185">Reference proteome</keyword>
<feature type="transmembrane region" description="Helical" evidence="1">
    <location>
        <begin position="39"/>
        <end position="61"/>
    </location>
</feature>
<dbReference type="AlphaFoldDB" id="A0A318QAX4"/>
<evidence type="ECO:0000259" key="2">
    <source>
        <dbReference type="Pfam" id="PF26604"/>
    </source>
</evidence>
<comment type="caution">
    <text evidence="4">The sequence shown here is derived from an EMBL/GenBank/DDBJ whole genome shotgun (WGS) entry which is preliminary data.</text>
</comment>
<dbReference type="InterPro" id="IPR058058">
    <property type="entry name" value="CBU_0592-like"/>
</dbReference>
<evidence type="ECO:0000313" key="4">
    <source>
        <dbReference type="EMBL" id="PYD74974.1"/>
    </source>
</evidence>
<keyword evidence="1" id="KW-0812">Transmembrane</keyword>
<accession>A0A318QAX4</accession>
<reference evidence="4 5" key="1">
    <citation type="submission" date="2017-07" db="EMBL/GenBank/DDBJ databases">
        <title>A draft genome sequence of Komagataeibacter sp. T5K1.</title>
        <authorList>
            <person name="Skraban J."/>
            <person name="Cleenwerck I."/>
            <person name="Vandamme P."/>
            <person name="Trcek J."/>
        </authorList>
    </citation>
    <scope>NUCLEOTIDE SEQUENCE [LARGE SCALE GENOMIC DNA]</scope>
    <source>
        <strain evidence="4 5">T5K1</strain>
    </source>
</reference>
<dbReference type="EMBL" id="PRCW01000095">
    <property type="protein sequence ID" value="PYD47155.1"/>
    <property type="molecule type" value="Genomic_DNA"/>
</dbReference>
<evidence type="ECO:0000313" key="3">
    <source>
        <dbReference type="EMBL" id="PYD47155.1"/>
    </source>
</evidence>
<reference evidence="3 6" key="2">
    <citation type="submission" date="2018-02" db="EMBL/GenBank/DDBJ databases">
        <authorList>
            <person name="Skraban J."/>
            <person name="Trcek J."/>
        </authorList>
    </citation>
    <scope>NUCLEOTIDE SEQUENCE [LARGE SCALE GENOMIC DNA]</scope>
    <source>
        <strain evidence="3 6">AV446</strain>
    </source>
</reference>
<dbReference type="NCBIfam" id="NF047864">
    <property type="entry name" value="CBU_0592_membra"/>
    <property type="match status" value="1"/>
</dbReference>
<evidence type="ECO:0000313" key="5">
    <source>
        <dbReference type="Proteomes" id="UP000247609"/>
    </source>
</evidence>
<evidence type="ECO:0000313" key="6">
    <source>
        <dbReference type="Proteomes" id="UP000248116"/>
    </source>
</evidence>